<keyword evidence="6 7" id="KW-0472">Membrane</keyword>
<dbReference type="RefSeq" id="WP_376921160.1">
    <property type="nucleotide sequence ID" value="NZ_JBHRSW010000043.1"/>
</dbReference>
<dbReference type="Pfam" id="PF00482">
    <property type="entry name" value="T2SSF"/>
    <property type="match status" value="2"/>
</dbReference>
<dbReference type="InterPro" id="IPR018076">
    <property type="entry name" value="T2SS_GspF_dom"/>
</dbReference>
<dbReference type="InterPro" id="IPR042094">
    <property type="entry name" value="T2SS_GspF_sf"/>
</dbReference>
<feature type="domain" description="Type II secretion system protein GspF" evidence="8">
    <location>
        <begin position="75"/>
        <end position="197"/>
    </location>
</feature>
<keyword evidence="4 7" id="KW-0812">Transmembrane</keyword>
<feature type="transmembrane region" description="Helical" evidence="7">
    <location>
        <begin position="380"/>
        <end position="401"/>
    </location>
</feature>
<dbReference type="PANTHER" id="PTHR30012:SF4">
    <property type="entry name" value="MSHA BIOGENESIS PROTEIN MSHG"/>
    <property type="match status" value="1"/>
</dbReference>
<keyword evidence="10" id="KW-1185">Reference proteome</keyword>
<proteinExistence type="inferred from homology"/>
<dbReference type="Gene3D" id="1.20.81.30">
    <property type="entry name" value="Type II secretion system (T2SS), domain F"/>
    <property type="match status" value="2"/>
</dbReference>
<name>A0ABV7FWF1_9ALTE</name>
<dbReference type="EMBL" id="JBHRSW010000043">
    <property type="protein sequence ID" value="MFC3123040.1"/>
    <property type="molecule type" value="Genomic_DNA"/>
</dbReference>
<evidence type="ECO:0000256" key="3">
    <source>
        <dbReference type="ARBA" id="ARBA00022475"/>
    </source>
</evidence>
<feature type="transmembrane region" description="Helical" evidence="7">
    <location>
        <begin position="228"/>
        <end position="246"/>
    </location>
</feature>
<evidence type="ECO:0000259" key="8">
    <source>
        <dbReference type="Pfam" id="PF00482"/>
    </source>
</evidence>
<keyword evidence="5 7" id="KW-1133">Transmembrane helix</keyword>
<dbReference type="InterPro" id="IPR003004">
    <property type="entry name" value="GspF/PilC"/>
</dbReference>
<feature type="transmembrane region" description="Helical" evidence="7">
    <location>
        <begin position="176"/>
        <end position="200"/>
    </location>
</feature>
<feature type="domain" description="Type II secretion system protein GspF" evidence="8">
    <location>
        <begin position="277"/>
        <end position="399"/>
    </location>
</feature>
<evidence type="ECO:0000256" key="6">
    <source>
        <dbReference type="ARBA" id="ARBA00023136"/>
    </source>
</evidence>
<comment type="subcellular location">
    <subcellularLocation>
        <location evidence="1">Cell membrane</location>
        <topology evidence="1">Multi-pass membrane protein</topology>
    </subcellularLocation>
</comment>
<sequence length="408" mass="45377">MPAFHYQGRNTQGDLVTGVVDALDETNVAKSLLNQNIVPVKITPDSAEKASESNKHDTQITVFTPKVKLEDLIIFCRQMYSLTKSGIPIVRSVSSLAMTKSIRLTVALKDVVGQLEKGRNLSSALAAHPDIFGQLFVSIVHVGENTGQLDQAFLQLALYLEREQETRKQIKSATRYPVFVVIALVAAFVIMNIFVIPVFADMFSKFDSELPLMTRGLLATSEFMLTKWYILVGALLILVIAARKYVDTEIGQIKWDRFKLSAPIVGDIIERSLLGRFARSFSMMLNAGVPLTSVLSLAAESMGNAYMSSRIIEMRRKIEKGESLSRVAKSSELFTPLVLQMIAVGEETGRLDELLEEVADFYEREVEYDIKTLTSKIEPILISVVAVMVLILALGIFTPMWDMMGAIR</sequence>
<dbReference type="PANTHER" id="PTHR30012">
    <property type="entry name" value="GENERAL SECRETION PATHWAY PROTEIN"/>
    <property type="match status" value="1"/>
</dbReference>
<evidence type="ECO:0000256" key="5">
    <source>
        <dbReference type="ARBA" id="ARBA00022989"/>
    </source>
</evidence>
<comment type="caution">
    <text evidence="9">The sequence shown here is derived from an EMBL/GenBank/DDBJ whole genome shotgun (WGS) entry which is preliminary data.</text>
</comment>
<accession>A0ABV7FWF1</accession>
<evidence type="ECO:0000256" key="4">
    <source>
        <dbReference type="ARBA" id="ARBA00022692"/>
    </source>
</evidence>
<evidence type="ECO:0000256" key="1">
    <source>
        <dbReference type="ARBA" id="ARBA00004651"/>
    </source>
</evidence>
<comment type="similarity">
    <text evidence="2">Belongs to the GSP F family.</text>
</comment>
<organism evidence="9 10">
    <name type="scientific">Agaribacter flavus</name>
    <dbReference type="NCBI Taxonomy" id="1902781"/>
    <lineage>
        <taxon>Bacteria</taxon>
        <taxon>Pseudomonadati</taxon>
        <taxon>Pseudomonadota</taxon>
        <taxon>Gammaproteobacteria</taxon>
        <taxon>Alteromonadales</taxon>
        <taxon>Alteromonadaceae</taxon>
        <taxon>Agaribacter</taxon>
    </lineage>
</organism>
<dbReference type="Proteomes" id="UP001595478">
    <property type="component" value="Unassembled WGS sequence"/>
</dbReference>
<evidence type="ECO:0000313" key="9">
    <source>
        <dbReference type="EMBL" id="MFC3123040.1"/>
    </source>
</evidence>
<keyword evidence="3" id="KW-1003">Cell membrane</keyword>
<evidence type="ECO:0000313" key="10">
    <source>
        <dbReference type="Proteomes" id="UP001595478"/>
    </source>
</evidence>
<dbReference type="PRINTS" id="PR00812">
    <property type="entry name" value="BCTERIALGSPF"/>
</dbReference>
<protein>
    <submittedName>
        <fullName evidence="9">Type II secretion system F family protein</fullName>
    </submittedName>
</protein>
<evidence type="ECO:0000256" key="7">
    <source>
        <dbReference type="SAM" id="Phobius"/>
    </source>
</evidence>
<gene>
    <name evidence="9" type="ORF">ACFOHL_15555</name>
</gene>
<reference evidence="10" key="1">
    <citation type="journal article" date="2019" name="Int. J. Syst. Evol. Microbiol.">
        <title>The Global Catalogue of Microorganisms (GCM) 10K type strain sequencing project: providing services to taxonomists for standard genome sequencing and annotation.</title>
        <authorList>
            <consortium name="The Broad Institute Genomics Platform"/>
            <consortium name="The Broad Institute Genome Sequencing Center for Infectious Disease"/>
            <person name="Wu L."/>
            <person name="Ma J."/>
        </authorList>
    </citation>
    <scope>NUCLEOTIDE SEQUENCE [LARGE SCALE GENOMIC DNA]</scope>
    <source>
        <strain evidence="10">KCTC 52473</strain>
    </source>
</reference>
<evidence type="ECO:0000256" key="2">
    <source>
        <dbReference type="ARBA" id="ARBA00005745"/>
    </source>
</evidence>